<feature type="transmembrane region" description="Helical" evidence="6">
    <location>
        <begin position="12"/>
        <end position="30"/>
    </location>
</feature>
<keyword evidence="8" id="KW-1185">Reference proteome</keyword>
<feature type="transmembrane region" description="Helical" evidence="6">
    <location>
        <begin position="151"/>
        <end position="169"/>
    </location>
</feature>
<keyword evidence="4 6" id="KW-1133">Transmembrane helix</keyword>
<evidence type="ECO:0000313" key="8">
    <source>
        <dbReference type="Proteomes" id="UP000677265"/>
    </source>
</evidence>
<evidence type="ECO:0000256" key="1">
    <source>
        <dbReference type="ARBA" id="ARBA00004651"/>
    </source>
</evidence>
<keyword evidence="5 6" id="KW-0472">Membrane</keyword>
<feature type="transmembrane region" description="Helical" evidence="6">
    <location>
        <begin position="316"/>
        <end position="336"/>
    </location>
</feature>
<evidence type="ECO:0000256" key="4">
    <source>
        <dbReference type="ARBA" id="ARBA00022989"/>
    </source>
</evidence>
<dbReference type="EMBL" id="JAGYPE020000002">
    <property type="protein sequence ID" value="MCH6264328.1"/>
    <property type="molecule type" value="Genomic_DNA"/>
</dbReference>
<evidence type="ECO:0000256" key="6">
    <source>
        <dbReference type="SAM" id="Phobius"/>
    </source>
</evidence>
<dbReference type="InterPro" id="IPR050367">
    <property type="entry name" value="APC_superfamily"/>
</dbReference>
<dbReference type="PIRSF" id="PIRSF006060">
    <property type="entry name" value="AA_transporter"/>
    <property type="match status" value="1"/>
</dbReference>
<dbReference type="InterPro" id="IPR002293">
    <property type="entry name" value="AA/rel_permease1"/>
</dbReference>
<reference evidence="7 8" key="1">
    <citation type="submission" date="2022-03" db="EMBL/GenBank/DDBJ databases">
        <title>Novel Bacillus species.</title>
        <authorList>
            <person name="Liu G."/>
        </authorList>
    </citation>
    <scope>NUCLEOTIDE SEQUENCE [LARGE SCALE GENOMIC DNA]</scope>
    <source>
        <strain evidence="7 8">FJAT-50051</strain>
    </source>
</reference>
<comment type="subcellular location">
    <subcellularLocation>
        <location evidence="1">Cell membrane</location>
        <topology evidence="1">Multi-pass membrane protein</topology>
    </subcellularLocation>
</comment>
<dbReference type="AlphaFoldDB" id="A0A9J6MKS4"/>
<feature type="transmembrane region" description="Helical" evidence="6">
    <location>
        <begin position="384"/>
        <end position="403"/>
    </location>
</feature>
<name>A0A9J6MKS4_9BACI</name>
<feature type="transmembrane region" description="Helical" evidence="6">
    <location>
        <begin position="36"/>
        <end position="58"/>
    </location>
</feature>
<dbReference type="Pfam" id="PF13520">
    <property type="entry name" value="AA_permease_2"/>
    <property type="match status" value="1"/>
</dbReference>
<feature type="transmembrane region" description="Helical" evidence="6">
    <location>
        <begin position="342"/>
        <end position="363"/>
    </location>
</feature>
<comment type="caution">
    <text evidence="7">The sequence shown here is derived from an EMBL/GenBank/DDBJ whole genome shotgun (WGS) entry which is preliminary data.</text>
</comment>
<feature type="transmembrane region" description="Helical" evidence="6">
    <location>
        <begin position="121"/>
        <end position="139"/>
    </location>
</feature>
<evidence type="ECO:0000256" key="2">
    <source>
        <dbReference type="ARBA" id="ARBA00022475"/>
    </source>
</evidence>
<keyword evidence="3 6" id="KW-0812">Transmembrane</keyword>
<feature type="transmembrane region" description="Helical" evidence="6">
    <location>
        <begin position="409"/>
        <end position="428"/>
    </location>
</feature>
<evidence type="ECO:0000313" key="7">
    <source>
        <dbReference type="EMBL" id="MCH6264328.1"/>
    </source>
</evidence>
<dbReference type="PANTHER" id="PTHR42770">
    <property type="entry name" value="AMINO ACID TRANSPORTER-RELATED"/>
    <property type="match status" value="1"/>
</dbReference>
<sequence length="458" mass="48743">MSNQEAKLKKVLGLGDAMGIAVGQIIGAGIMSLTGIAIGMTGTGVVLAFVLSSIFTLFKVMPTAIMGAAIPTTGGFYRYSSRLLSPKLGFFWLLLFIITQLTIALYALSFADYLQSLYPSVPIKLVAFIMLTVFYITNLVGVKVAAIAEKIMVIVLVISLGLFVAWGVPEINYSVFNTREMFPGGITGFLSAVALLSFATGGAQYVAELGGEMKNPGRDIPLTIITTTVGVGILYALMAAVASSVLPVADVANKPLTEVARTILPEPVFFFFIIGGAMFALATTLNAQMSWATKGILIACEDGWLPKKLGVVSSKFGTPILILTLFYLIGLIPIISGFSLTVIASLGSGIGFFANLIPIIAATQLPKKYPELYEKSKFKFNPKTLYGIVGIAIVLSVVQGYLLLKNLTAGLLVGVLIYIVCSAFYVMIASKTQKLKSGEELGFNAELEIESDINTKAL</sequence>
<proteinExistence type="predicted"/>
<evidence type="ECO:0000256" key="3">
    <source>
        <dbReference type="ARBA" id="ARBA00022692"/>
    </source>
</evidence>
<evidence type="ECO:0000256" key="5">
    <source>
        <dbReference type="ARBA" id="ARBA00023136"/>
    </source>
</evidence>
<feature type="transmembrane region" description="Helical" evidence="6">
    <location>
        <begin position="222"/>
        <end position="248"/>
    </location>
</feature>
<organism evidence="7 8">
    <name type="scientific">Neobacillus citreus</name>
    <dbReference type="NCBI Taxonomy" id="2833578"/>
    <lineage>
        <taxon>Bacteria</taxon>
        <taxon>Bacillati</taxon>
        <taxon>Bacillota</taxon>
        <taxon>Bacilli</taxon>
        <taxon>Bacillales</taxon>
        <taxon>Bacillaceae</taxon>
        <taxon>Neobacillus</taxon>
    </lineage>
</organism>
<dbReference type="Proteomes" id="UP000677265">
    <property type="component" value="Unassembled WGS sequence"/>
</dbReference>
<gene>
    <name evidence="7" type="ORF">KHB02_002135</name>
</gene>
<feature type="transmembrane region" description="Helical" evidence="6">
    <location>
        <begin position="268"/>
        <end position="287"/>
    </location>
</feature>
<keyword evidence="2" id="KW-1003">Cell membrane</keyword>
<feature type="transmembrane region" description="Helical" evidence="6">
    <location>
        <begin position="181"/>
        <end position="201"/>
    </location>
</feature>
<protein>
    <submittedName>
        <fullName evidence="7">APC family permease</fullName>
    </submittedName>
</protein>
<dbReference type="RefSeq" id="WP_241113672.1">
    <property type="nucleotide sequence ID" value="NZ_JAGYPE020000002.1"/>
</dbReference>
<dbReference type="Gene3D" id="1.20.1740.10">
    <property type="entry name" value="Amino acid/polyamine transporter I"/>
    <property type="match status" value="1"/>
</dbReference>
<accession>A0A9J6MKS4</accession>
<feature type="transmembrane region" description="Helical" evidence="6">
    <location>
        <begin position="88"/>
        <end position="109"/>
    </location>
</feature>
<dbReference type="GO" id="GO:0005886">
    <property type="term" value="C:plasma membrane"/>
    <property type="evidence" value="ECO:0007669"/>
    <property type="project" value="UniProtKB-SubCell"/>
</dbReference>
<dbReference type="GO" id="GO:0022857">
    <property type="term" value="F:transmembrane transporter activity"/>
    <property type="evidence" value="ECO:0007669"/>
    <property type="project" value="InterPro"/>
</dbReference>
<dbReference type="PANTHER" id="PTHR42770:SF7">
    <property type="entry name" value="MEMBRANE PROTEIN"/>
    <property type="match status" value="1"/>
</dbReference>